<feature type="compositionally biased region" description="Basic and acidic residues" evidence="1">
    <location>
        <begin position="125"/>
        <end position="184"/>
    </location>
</feature>
<organism evidence="2">
    <name type="scientific">Salvia splendens</name>
    <name type="common">Scarlet sage</name>
    <dbReference type="NCBI Taxonomy" id="180675"/>
    <lineage>
        <taxon>Eukaryota</taxon>
        <taxon>Viridiplantae</taxon>
        <taxon>Streptophyta</taxon>
        <taxon>Embryophyta</taxon>
        <taxon>Tracheophyta</taxon>
        <taxon>Spermatophyta</taxon>
        <taxon>Magnoliopsida</taxon>
        <taxon>eudicotyledons</taxon>
        <taxon>Gunneridae</taxon>
        <taxon>Pentapetalae</taxon>
        <taxon>asterids</taxon>
        <taxon>lamiids</taxon>
        <taxon>Lamiales</taxon>
        <taxon>Lamiaceae</taxon>
        <taxon>Nepetoideae</taxon>
        <taxon>Mentheae</taxon>
        <taxon>Salviinae</taxon>
        <taxon>Salvia</taxon>
        <taxon>Salvia subgen. Calosphace</taxon>
        <taxon>core Calosphace</taxon>
    </lineage>
</organism>
<gene>
    <name evidence="2" type="ORF">SASPL_133143</name>
</gene>
<accession>A0A8X8ZI55</accession>
<comment type="caution">
    <text evidence="2">The sequence shown here is derived from an EMBL/GenBank/DDBJ whole genome shotgun (WGS) entry which is preliminary data.</text>
</comment>
<sequence>MSFSTLKQVSCCIPPAAGPNDPLSKVSRLTMINIQAQPPQSGWLMASGSILFSSDVILRLKHVKGKEKLLVRKSLSATSRREMMQLTAASVGLLSLVLPPSAEADTGNAIMEIFGELGRKIGLIKPKDEGKEEKPKDESEGKSKVQSGDTKEAKPKSKDEGEAKSKAHDSGKEAQAEINVEKEQPSTPQESKVAPSEGPVIPALPGIINGKAIETALP</sequence>
<keyword evidence="3" id="KW-1185">Reference proteome</keyword>
<dbReference type="Proteomes" id="UP000298416">
    <property type="component" value="Unassembled WGS sequence"/>
</dbReference>
<evidence type="ECO:0000256" key="1">
    <source>
        <dbReference type="SAM" id="MobiDB-lite"/>
    </source>
</evidence>
<feature type="region of interest" description="Disordered" evidence="1">
    <location>
        <begin position="125"/>
        <end position="218"/>
    </location>
</feature>
<reference evidence="2" key="2">
    <citation type="submission" date="2020-08" db="EMBL/GenBank/DDBJ databases">
        <title>Plant Genome Project.</title>
        <authorList>
            <person name="Zhang R.-G."/>
        </authorList>
    </citation>
    <scope>NUCLEOTIDE SEQUENCE</scope>
    <source>
        <strain evidence="2">Huo1</strain>
        <tissue evidence="2">Leaf</tissue>
    </source>
</reference>
<dbReference type="AlphaFoldDB" id="A0A8X8ZI55"/>
<reference evidence="2" key="1">
    <citation type="submission" date="2018-01" db="EMBL/GenBank/DDBJ databases">
        <authorList>
            <person name="Mao J.F."/>
        </authorList>
    </citation>
    <scope>NUCLEOTIDE SEQUENCE</scope>
    <source>
        <strain evidence="2">Huo1</strain>
        <tissue evidence="2">Leaf</tissue>
    </source>
</reference>
<evidence type="ECO:0000313" key="3">
    <source>
        <dbReference type="Proteomes" id="UP000298416"/>
    </source>
</evidence>
<protein>
    <submittedName>
        <fullName evidence="2">Uncharacterized protein</fullName>
    </submittedName>
</protein>
<name>A0A8X8ZI55_SALSN</name>
<dbReference type="EMBL" id="PNBA02000012">
    <property type="protein sequence ID" value="KAG6405553.1"/>
    <property type="molecule type" value="Genomic_DNA"/>
</dbReference>
<evidence type="ECO:0000313" key="2">
    <source>
        <dbReference type="EMBL" id="KAG6405553.1"/>
    </source>
</evidence>
<proteinExistence type="predicted"/>